<accession>A0A1I2HNP2</accession>
<name>A0A1I2HNP2_9BACT</name>
<dbReference type="OrthoDB" id="8549450at2"/>
<keyword evidence="3" id="KW-1185">Reference proteome</keyword>
<dbReference type="EMBL" id="FOMX01000045">
    <property type="protein sequence ID" value="SFF31043.1"/>
    <property type="molecule type" value="Genomic_DNA"/>
</dbReference>
<evidence type="ECO:0008006" key="4">
    <source>
        <dbReference type="Google" id="ProtNLM"/>
    </source>
</evidence>
<organism evidence="2 3">
    <name type="scientific">Nannocystis exedens</name>
    <dbReference type="NCBI Taxonomy" id="54"/>
    <lineage>
        <taxon>Bacteria</taxon>
        <taxon>Pseudomonadati</taxon>
        <taxon>Myxococcota</taxon>
        <taxon>Polyangia</taxon>
        <taxon>Nannocystales</taxon>
        <taxon>Nannocystaceae</taxon>
        <taxon>Nannocystis</taxon>
    </lineage>
</organism>
<sequence>MRTAGEMHELVLHAERALLRHPGVTGVGFGWKETGGEVTESPALRVYVRRKVPRCELRRAEIIPERLAGLTTDVLPARIGVPTVDLESGLRPALTSGLAITNLKAWVDRPAPGPEGAGLGTLGFFASERGPDGRTTPLLVSNRHVLLAHGARRGDFVYQPEYTRRDGVCVFQADSLEPVATIADEGCADNYTYGYPGEAAQAYFIDCATARLLTEHGVHATPQLPPPGVRGVAAVKGIARVHPLDVIDGRSPRVYKIGQASGITVGRVVDVAAPIATARGEQRLRNLIIRDDRPAAGRTGDFVAAGDSGALIVHERGAAVGLLWGMSDGRSPEAYACHIHPLLHRLGVTLLKREPPWRRAAAPRSGPLRSTKDKHKGAS</sequence>
<reference evidence="3" key="1">
    <citation type="submission" date="2016-10" db="EMBL/GenBank/DDBJ databases">
        <authorList>
            <person name="Varghese N."/>
            <person name="Submissions S."/>
        </authorList>
    </citation>
    <scope>NUCLEOTIDE SEQUENCE [LARGE SCALE GENOMIC DNA]</scope>
    <source>
        <strain evidence="3">ATCC 25963</strain>
    </source>
</reference>
<dbReference type="Proteomes" id="UP000199400">
    <property type="component" value="Unassembled WGS sequence"/>
</dbReference>
<proteinExistence type="predicted"/>
<evidence type="ECO:0000313" key="3">
    <source>
        <dbReference type="Proteomes" id="UP000199400"/>
    </source>
</evidence>
<dbReference type="AlphaFoldDB" id="A0A1I2HNP2"/>
<gene>
    <name evidence="2" type="ORF">SAMN02745121_08069</name>
</gene>
<protein>
    <recommendedName>
        <fullName evidence="4">Trypsin-like peptidase domain-containing protein</fullName>
    </recommendedName>
</protein>
<evidence type="ECO:0000256" key="1">
    <source>
        <dbReference type="SAM" id="MobiDB-lite"/>
    </source>
</evidence>
<dbReference type="RefSeq" id="WP_100793482.1">
    <property type="nucleotide sequence ID" value="NZ_FOMX01000045.1"/>
</dbReference>
<evidence type="ECO:0000313" key="2">
    <source>
        <dbReference type="EMBL" id="SFF31043.1"/>
    </source>
</evidence>
<feature type="region of interest" description="Disordered" evidence="1">
    <location>
        <begin position="357"/>
        <end position="379"/>
    </location>
</feature>
<dbReference type="STRING" id="54.SAMN02745121_08069"/>